<comment type="caution">
    <text evidence="1">The sequence shown here is derived from an EMBL/GenBank/DDBJ whole genome shotgun (WGS) entry which is preliminary data.</text>
</comment>
<protein>
    <submittedName>
        <fullName evidence="1">Uncharacterized protein</fullName>
    </submittedName>
</protein>
<gene>
    <name evidence="1" type="ORF">QE152_g13803</name>
</gene>
<organism evidence="1 2">
    <name type="scientific">Popillia japonica</name>
    <name type="common">Japanese beetle</name>
    <dbReference type="NCBI Taxonomy" id="7064"/>
    <lineage>
        <taxon>Eukaryota</taxon>
        <taxon>Metazoa</taxon>
        <taxon>Ecdysozoa</taxon>
        <taxon>Arthropoda</taxon>
        <taxon>Hexapoda</taxon>
        <taxon>Insecta</taxon>
        <taxon>Pterygota</taxon>
        <taxon>Neoptera</taxon>
        <taxon>Endopterygota</taxon>
        <taxon>Coleoptera</taxon>
        <taxon>Polyphaga</taxon>
        <taxon>Scarabaeiformia</taxon>
        <taxon>Scarabaeidae</taxon>
        <taxon>Rutelinae</taxon>
        <taxon>Popillia</taxon>
    </lineage>
</organism>
<reference evidence="1 2" key="1">
    <citation type="journal article" date="2024" name="BMC Genomics">
        <title>De novo assembly and annotation of Popillia japonica's genome with initial clues to its potential as an invasive pest.</title>
        <authorList>
            <person name="Cucini C."/>
            <person name="Boschi S."/>
            <person name="Funari R."/>
            <person name="Cardaioli E."/>
            <person name="Iannotti N."/>
            <person name="Marturano G."/>
            <person name="Paoli F."/>
            <person name="Bruttini M."/>
            <person name="Carapelli A."/>
            <person name="Frati F."/>
            <person name="Nardi F."/>
        </authorList>
    </citation>
    <scope>NUCLEOTIDE SEQUENCE [LARGE SCALE GENOMIC DNA]</scope>
    <source>
        <strain evidence="1">DMR45628</strain>
    </source>
</reference>
<dbReference type="EMBL" id="JASPKY010000135">
    <property type="protein sequence ID" value="KAK9731288.1"/>
    <property type="molecule type" value="Genomic_DNA"/>
</dbReference>
<sequence>MDNLLLANKIPAIPDTYMEEPYFDSTTNDYLPAFDSDDWTSYEIFNLIWRIICVIPNIIIPEENILQQFTLLSKIKEKEERNVIKGYHVYFSLKHGLEYNVKYLRNLRRRCSHCAIHFGGFQQFQHTT</sequence>
<dbReference type="AlphaFoldDB" id="A0AAW1LBA7"/>
<accession>A0AAW1LBA7</accession>
<evidence type="ECO:0000313" key="2">
    <source>
        <dbReference type="Proteomes" id="UP001458880"/>
    </source>
</evidence>
<name>A0AAW1LBA7_POPJA</name>
<dbReference type="Proteomes" id="UP001458880">
    <property type="component" value="Unassembled WGS sequence"/>
</dbReference>
<proteinExistence type="predicted"/>
<evidence type="ECO:0000313" key="1">
    <source>
        <dbReference type="EMBL" id="KAK9731288.1"/>
    </source>
</evidence>
<keyword evidence="2" id="KW-1185">Reference proteome</keyword>